<evidence type="ECO:0000313" key="2">
    <source>
        <dbReference type="EMBL" id="JAB80103.1"/>
    </source>
</evidence>
<sequence length="115" mass="12339">MGNLAIVLLLVCIVSSCVAFPGWSCQDNFDCLPGAICDNSSCKVVPCKDNSDCPGIVNCHLGNCWDKAVPIDYPLPNLDEVLPCHILSDNPGQPCKMDADCCYALVCKSGSCQRR</sequence>
<proteinExistence type="evidence at transcript level"/>
<protein>
    <submittedName>
        <fullName evidence="2">Putative secreted protein</fullName>
    </submittedName>
</protein>
<feature type="signal peptide" evidence="1">
    <location>
        <begin position="1"/>
        <end position="19"/>
    </location>
</feature>
<name>V5HZF1_IXORI</name>
<keyword evidence="1" id="KW-0732">Signal</keyword>
<dbReference type="AlphaFoldDB" id="V5HZF1"/>
<evidence type="ECO:0000256" key="1">
    <source>
        <dbReference type="SAM" id="SignalP"/>
    </source>
</evidence>
<accession>V5HZF1</accession>
<reference evidence="2" key="1">
    <citation type="journal article" date="2015" name="Sci. Rep.">
        <title>Tissue- and time-dependent transcription in Ixodes ricinus salivary glands and midguts when blood feeding on the vertebrate host.</title>
        <authorList>
            <person name="Kotsyfakis M."/>
            <person name="Schwarz A."/>
            <person name="Erhart J."/>
            <person name="Ribeiro J.M."/>
        </authorList>
    </citation>
    <scope>NUCLEOTIDE SEQUENCE</scope>
    <source>
        <tissue evidence="2">Salivary gland and midgut</tissue>
    </source>
</reference>
<dbReference type="EMBL" id="GANP01004365">
    <property type="protein sequence ID" value="JAB80103.1"/>
    <property type="molecule type" value="mRNA"/>
</dbReference>
<feature type="chain" id="PRO_5004736547" evidence="1">
    <location>
        <begin position="20"/>
        <end position="115"/>
    </location>
</feature>
<organism evidence="2">
    <name type="scientific">Ixodes ricinus</name>
    <name type="common">Common tick</name>
    <name type="synonym">Acarus ricinus</name>
    <dbReference type="NCBI Taxonomy" id="34613"/>
    <lineage>
        <taxon>Eukaryota</taxon>
        <taxon>Metazoa</taxon>
        <taxon>Ecdysozoa</taxon>
        <taxon>Arthropoda</taxon>
        <taxon>Chelicerata</taxon>
        <taxon>Arachnida</taxon>
        <taxon>Acari</taxon>
        <taxon>Parasitiformes</taxon>
        <taxon>Ixodida</taxon>
        <taxon>Ixodoidea</taxon>
        <taxon>Ixodidae</taxon>
        <taxon>Ixodinae</taxon>
        <taxon>Ixodes</taxon>
    </lineage>
</organism>